<protein>
    <recommendedName>
        <fullName evidence="1">PB1-like domain-containing protein</fullName>
    </recommendedName>
</protein>
<proteinExistence type="predicted"/>
<dbReference type="Proteomes" id="UP001396334">
    <property type="component" value="Unassembled WGS sequence"/>
</dbReference>
<dbReference type="Pfam" id="PF26130">
    <property type="entry name" value="PB1-like"/>
    <property type="match status" value="1"/>
</dbReference>
<reference evidence="2 3" key="1">
    <citation type="journal article" date="2024" name="G3 (Bethesda)">
        <title>Genome assembly of Hibiscus sabdariffa L. provides insights into metabolisms of medicinal natural products.</title>
        <authorList>
            <person name="Kim T."/>
        </authorList>
    </citation>
    <scope>NUCLEOTIDE SEQUENCE [LARGE SCALE GENOMIC DNA]</scope>
    <source>
        <strain evidence="2">TK-2024</strain>
        <tissue evidence="2">Old leaves</tissue>
    </source>
</reference>
<evidence type="ECO:0000313" key="2">
    <source>
        <dbReference type="EMBL" id="KAK9003133.1"/>
    </source>
</evidence>
<keyword evidence="3" id="KW-1185">Reference proteome</keyword>
<evidence type="ECO:0000313" key="3">
    <source>
        <dbReference type="Proteomes" id="UP001396334"/>
    </source>
</evidence>
<dbReference type="EMBL" id="JBBPBN010000034">
    <property type="protein sequence ID" value="KAK9003133.1"/>
    <property type="molecule type" value="Genomic_DNA"/>
</dbReference>
<evidence type="ECO:0000259" key="1">
    <source>
        <dbReference type="Pfam" id="PF26130"/>
    </source>
</evidence>
<organism evidence="2 3">
    <name type="scientific">Hibiscus sabdariffa</name>
    <name type="common">roselle</name>
    <dbReference type="NCBI Taxonomy" id="183260"/>
    <lineage>
        <taxon>Eukaryota</taxon>
        <taxon>Viridiplantae</taxon>
        <taxon>Streptophyta</taxon>
        <taxon>Embryophyta</taxon>
        <taxon>Tracheophyta</taxon>
        <taxon>Spermatophyta</taxon>
        <taxon>Magnoliopsida</taxon>
        <taxon>eudicotyledons</taxon>
        <taxon>Gunneridae</taxon>
        <taxon>Pentapetalae</taxon>
        <taxon>rosids</taxon>
        <taxon>malvids</taxon>
        <taxon>Malvales</taxon>
        <taxon>Malvaceae</taxon>
        <taxon>Malvoideae</taxon>
        <taxon>Hibiscus</taxon>
    </lineage>
</organism>
<name>A0ABR2QR22_9ROSI</name>
<dbReference type="InterPro" id="IPR058594">
    <property type="entry name" value="PB1-like_dom_pln"/>
</dbReference>
<sequence>MIGGMLREHEDKAVQYSTDSENFTCVIHYGGEFIFNDTTMEYNSSSVAYFDYVDCAHFSVFEVCRMVERLGLMGPFGLSWRVPCVALSNESVIPLKTDSDCMTLVNNLPRDRYIHVYLEEMHNIVEQCNEYDGRDDAVEVEDEVEDEDK</sequence>
<accession>A0ABR2QR22</accession>
<gene>
    <name evidence="2" type="ORF">V6N11_060700</name>
</gene>
<comment type="caution">
    <text evidence="2">The sequence shown here is derived from an EMBL/GenBank/DDBJ whole genome shotgun (WGS) entry which is preliminary data.</text>
</comment>
<feature type="domain" description="PB1-like" evidence="1">
    <location>
        <begin position="21"/>
        <end position="119"/>
    </location>
</feature>